<dbReference type="InterPro" id="IPR000485">
    <property type="entry name" value="AsnC-type_HTH_dom"/>
</dbReference>
<name>A0A1F6BT53_9BACT</name>
<evidence type="ECO:0000313" key="5">
    <source>
        <dbReference type="EMBL" id="OGG40139.1"/>
    </source>
</evidence>
<dbReference type="PANTHER" id="PTHR30154:SF34">
    <property type="entry name" value="TRANSCRIPTIONAL REGULATOR AZLB"/>
    <property type="match status" value="1"/>
</dbReference>
<dbReference type="STRING" id="1798471.A3A21_01195"/>
<dbReference type="SUPFAM" id="SSF53271">
    <property type="entry name" value="PRTase-like"/>
    <property type="match status" value="1"/>
</dbReference>
<dbReference type="Gene3D" id="1.10.10.10">
    <property type="entry name" value="Winged helix-like DNA-binding domain superfamily/Winged helix DNA-binding domain"/>
    <property type="match status" value="1"/>
</dbReference>
<dbReference type="InterPro" id="IPR036390">
    <property type="entry name" value="WH_DNA-bd_sf"/>
</dbReference>
<dbReference type="InterPro" id="IPR029057">
    <property type="entry name" value="PRTase-like"/>
</dbReference>
<dbReference type="GO" id="GO:0005829">
    <property type="term" value="C:cytosol"/>
    <property type="evidence" value="ECO:0007669"/>
    <property type="project" value="TreeGrafter"/>
</dbReference>
<dbReference type="GO" id="GO:0043565">
    <property type="term" value="F:sequence-specific DNA binding"/>
    <property type="evidence" value="ECO:0007669"/>
    <property type="project" value="InterPro"/>
</dbReference>
<proteinExistence type="predicted"/>
<dbReference type="InterPro" id="IPR011008">
    <property type="entry name" value="Dimeric_a/b-barrel"/>
</dbReference>
<dbReference type="Gene3D" id="3.30.70.920">
    <property type="match status" value="1"/>
</dbReference>
<dbReference type="GO" id="GO:0043200">
    <property type="term" value="P:response to amino acid"/>
    <property type="evidence" value="ECO:0007669"/>
    <property type="project" value="TreeGrafter"/>
</dbReference>
<sequence>MFLGNSLLQYKPIKKFVDGVGGDVLRYFGKDKACVIGLQDDGVFYGEGLYFWLKEKGLNVQFATMDENCKGLDLKLLRGRKVLVVDNYIVTGAGYRRVIDKLRLLKKELGIKDIKYAALCDRKNVADFAVEGYTAPAGEEEGMRLDKIDFKMLKLFADDGRISLADVAAETGLTGAGVKKRVEKLIVGKVLEIKGLLAIQKFYSMSAHINVEVDPQMADQLIAKLTQSPLVYSLAKIYAPYNVSASIVAPNLKQVNEFVEGEIRMEEGVRHIVVSIGDLPAFPTSLNRVLFN</sequence>
<dbReference type="Gene3D" id="3.40.50.2020">
    <property type="match status" value="1"/>
</dbReference>
<evidence type="ECO:0000256" key="3">
    <source>
        <dbReference type="ARBA" id="ARBA00023163"/>
    </source>
</evidence>
<dbReference type="Pfam" id="PF13404">
    <property type="entry name" value="HTH_AsnC-type"/>
    <property type="match status" value="1"/>
</dbReference>
<dbReference type="PRINTS" id="PR00033">
    <property type="entry name" value="HTHASNC"/>
</dbReference>
<organism evidence="5 6">
    <name type="scientific">Candidatus Jorgensenbacteria bacterium RIFCSPLOWO2_01_FULL_45_25b</name>
    <dbReference type="NCBI Taxonomy" id="1798471"/>
    <lineage>
        <taxon>Bacteria</taxon>
        <taxon>Candidatus Joergenseniibacteriota</taxon>
    </lineage>
</organism>
<dbReference type="InterPro" id="IPR036388">
    <property type="entry name" value="WH-like_DNA-bd_sf"/>
</dbReference>
<dbReference type="PANTHER" id="PTHR30154">
    <property type="entry name" value="LEUCINE-RESPONSIVE REGULATORY PROTEIN"/>
    <property type="match status" value="1"/>
</dbReference>
<keyword evidence="3" id="KW-0804">Transcription</keyword>
<accession>A0A1F6BT53</accession>
<dbReference type="Proteomes" id="UP000176996">
    <property type="component" value="Unassembled WGS sequence"/>
</dbReference>
<feature type="domain" description="HTH asnC-type" evidence="4">
    <location>
        <begin position="145"/>
        <end position="185"/>
    </location>
</feature>
<protein>
    <recommendedName>
        <fullName evidence="4">HTH asnC-type domain-containing protein</fullName>
    </recommendedName>
</protein>
<reference evidence="5 6" key="1">
    <citation type="journal article" date="2016" name="Nat. Commun.">
        <title>Thousands of microbial genomes shed light on interconnected biogeochemical processes in an aquifer system.</title>
        <authorList>
            <person name="Anantharaman K."/>
            <person name="Brown C.T."/>
            <person name="Hug L.A."/>
            <person name="Sharon I."/>
            <person name="Castelle C.J."/>
            <person name="Probst A.J."/>
            <person name="Thomas B.C."/>
            <person name="Singh A."/>
            <person name="Wilkins M.J."/>
            <person name="Karaoz U."/>
            <person name="Brodie E.L."/>
            <person name="Williams K.H."/>
            <person name="Hubbard S.S."/>
            <person name="Banfield J.F."/>
        </authorList>
    </citation>
    <scope>NUCLEOTIDE SEQUENCE [LARGE SCALE GENOMIC DNA]</scope>
</reference>
<evidence type="ECO:0000256" key="1">
    <source>
        <dbReference type="ARBA" id="ARBA00023015"/>
    </source>
</evidence>
<dbReference type="AlphaFoldDB" id="A0A1F6BT53"/>
<evidence type="ECO:0000256" key="2">
    <source>
        <dbReference type="ARBA" id="ARBA00023125"/>
    </source>
</evidence>
<evidence type="ECO:0000313" key="6">
    <source>
        <dbReference type="Proteomes" id="UP000176996"/>
    </source>
</evidence>
<dbReference type="SUPFAM" id="SSF46785">
    <property type="entry name" value="Winged helix' DNA-binding domain"/>
    <property type="match status" value="1"/>
</dbReference>
<dbReference type="InterPro" id="IPR019888">
    <property type="entry name" value="Tscrpt_reg_AsnC-like"/>
</dbReference>
<dbReference type="SMART" id="SM00344">
    <property type="entry name" value="HTH_ASNC"/>
    <property type="match status" value="1"/>
</dbReference>
<evidence type="ECO:0000259" key="4">
    <source>
        <dbReference type="Pfam" id="PF13404"/>
    </source>
</evidence>
<keyword evidence="1" id="KW-0805">Transcription regulation</keyword>
<dbReference type="SUPFAM" id="SSF54909">
    <property type="entry name" value="Dimeric alpha+beta barrel"/>
    <property type="match status" value="1"/>
</dbReference>
<dbReference type="EMBL" id="MFKK01000033">
    <property type="protein sequence ID" value="OGG40139.1"/>
    <property type="molecule type" value="Genomic_DNA"/>
</dbReference>
<gene>
    <name evidence="5" type="ORF">A3A21_01195</name>
</gene>
<keyword evidence="2" id="KW-0238">DNA-binding</keyword>
<comment type="caution">
    <text evidence="5">The sequence shown here is derived from an EMBL/GenBank/DDBJ whole genome shotgun (WGS) entry which is preliminary data.</text>
</comment>